<dbReference type="EMBL" id="CADCWF010000150">
    <property type="protein sequence ID" value="CAA9558865.1"/>
    <property type="molecule type" value="Genomic_DNA"/>
</dbReference>
<sequence>MARIIAFFNQKGGTAKTTSTLNVAAALGERGRRVLALDMDPQASLTMATGVDIATLPLSVYDLLIDEDLSPTTVAVPTAIPGLDLVPAHPDLAAAELELLNVLERERQLDRRLRDADLSAYDYVLIDSPPALNILSINILVAAHELVIPIEPHPLSLMVLRRLFDTVGRVRRLNPALRVLGFLPTKVHHSSRLAADMLATLIEEFPDLALLPAVPLSVRGAESAAERTSVLQYMPRSPVATAYRQVGAWIESSAPMAPSRSGEGIVVHG</sequence>
<dbReference type="FunFam" id="3.40.50.300:FF:000285">
    <property type="entry name" value="Sporulation initiation inhibitor Soj"/>
    <property type="match status" value="1"/>
</dbReference>
<evidence type="ECO:0000259" key="1">
    <source>
        <dbReference type="Pfam" id="PF13614"/>
    </source>
</evidence>
<dbReference type="Gene3D" id="3.40.50.300">
    <property type="entry name" value="P-loop containing nucleotide triphosphate hydrolases"/>
    <property type="match status" value="1"/>
</dbReference>
<organism evidence="2">
    <name type="scientific">uncultured Thermomicrobiales bacterium</name>
    <dbReference type="NCBI Taxonomy" id="1645740"/>
    <lineage>
        <taxon>Bacteria</taxon>
        <taxon>Pseudomonadati</taxon>
        <taxon>Thermomicrobiota</taxon>
        <taxon>Thermomicrobia</taxon>
        <taxon>Thermomicrobiales</taxon>
        <taxon>environmental samples</taxon>
    </lineage>
</organism>
<evidence type="ECO:0000313" key="2">
    <source>
        <dbReference type="EMBL" id="CAA9558865.1"/>
    </source>
</evidence>
<dbReference type="AlphaFoldDB" id="A0A6J4UWN8"/>
<feature type="domain" description="AAA" evidence="1">
    <location>
        <begin position="3"/>
        <end position="178"/>
    </location>
</feature>
<dbReference type="PANTHER" id="PTHR13696">
    <property type="entry name" value="P-LOOP CONTAINING NUCLEOSIDE TRIPHOSPHATE HYDROLASE"/>
    <property type="match status" value="1"/>
</dbReference>
<dbReference type="Pfam" id="PF13614">
    <property type="entry name" value="AAA_31"/>
    <property type="match status" value="1"/>
</dbReference>
<proteinExistence type="predicted"/>
<accession>A0A6J4UWN8</accession>
<dbReference type="InterPro" id="IPR050678">
    <property type="entry name" value="DNA_Partitioning_ATPase"/>
</dbReference>
<gene>
    <name evidence="2" type="ORF">AVDCRST_MAG59-2316</name>
</gene>
<dbReference type="InterPro" id="IPR025669">
    <property type="entry name" value="AAA_dom"/>
</dbReference>
<dbReference type="SUPFAM" id="SSF52540">
    <property type="entry name" value="P-loop containing nucleoside triphosphate hydrolases"/>
    <property type="match status" value="1"/>
</dbReference>
<protein>
    <submittedName>
        <fullName evidence="2">Chromosome (Plasmid) partitioning protein ParA / Sporulation initiation inhibitor protein Soj</fullName>
    </submittedName>
</protein>
<reference evidence="2" key="1">
    <citation type="submission" date="2020-02" db="EMBL/GenBank/DDBJ databases">
        <authorList>
            <person name="Meier V. D."/>
        </authorList>
    </citation>
    <scope>NUCLEOTIDE SEQUENCE</scope>
    <source>
        <strain evidence="2">AVDCRST_MAG59</strain>
    </source>
</reference>
<dbReference type="InterPro" id="IPR027417">
    <property type="entry name" value="P-loop_NTPase"/>
</dbReference>
<name>A0A6J4UWN8_9BACT</name>
<dbReference type="PANTHER" id="PTHR13696:SF52">
    <property type="entry name" value="PARA FAMILY PROTEIN CT_582"/>
    <property type="match status" value="1"/>
</dbReference>
<dbReference type="CDD" id="cd02042">
    <property type="entry name" value="ParAB_family"/>
    <property type="match status" value="1"/>
</dbReference>